<name>A0ABV6S8N7_9SPHN</name>
<keyword evidence="5" id="KW-1185">Reference proteome</keyword>
<evidence type="ECO:0000259" key="3">
    <source>
        <dbReference type="PROSITE" id="PS51186"/>
    </source>
</evidence>
<feature type="domain" description="N-acetyltransferase" evidence="3">
    <location>
        <begin position="110"/>
        <end position="238"/>
    </location>
</feature>
<dbReference type="InterPro" id="IPR013653">
    <property type="entry name" value="GCN5-like_dom"/>
</dbReference>
<dbReference type="PROSITE" id="PS51186">
    <property type="entry name" value="GNAT"/>
    <property type="match status" value="1"/>
</dbReference>
<dbReference type="RefSeq" id="WP_267219056.1">
    <property type="nucleotide sequence ID" value="NZ_JAPCWC010000003.1"/>
</dbReference>
<comment type="caution">
    <text evidence="4">The sequence shown here is derived from an EMBL/GenBank/DDBJ whole genome shotgun (WGS) entry which is preliminary data.</text>
</comment>
<evidence type="ECO:0000313" key="4">
    <source>
        <dbReference type="EMBL" id="MFC0685612.1"/>
    </source>
</evidence>
<dbReference type="EMBL" id="JBHLTM010000055">
    <property type="protein sequence ID" value="MFC0685612.1"/>
    <property type="molecule type" value="Genomic_DNA"/>
</dbReference>
<protein>
    <submittedName>
        <fullName evidence="4">GNAT family N-acetyltransferase</fullName>
    </submittedName>
</protein>
<reference evidence="4 5" key="1">
    <citation type="submission" date="2024-09" db="EMBL/GenBank/DDBJ databases">
        <authorList>
            <person name="Sun Q."/>
            <person name="Mori K."/>
        </authorList>
    </citation>
    <scope>NUCLEOTIDE SEQUENCE [LARGE SCALE GENOMIC DNA]</scope>
    <source>
        <strain evidence="4 5">CICC 11035S</strain>
    </source>
</reference>
<sequence>MDNAELDRLLWTALTGEQACFALGADIGSGGARRFHPGIGPLAAVRDLSPESLADFAALTRAHGPLALMQPGEPVAIPGIECVKSALGVQLIFSGDAPALDAIAHAAQDPRVIPLGPQDHPEMLDLATLTQPGPFGTRTGELGDFWGLKEDGRLLAMAGQRTRTGNYIEISAVCAHPDARGRGLAGLLSRRVVAAILGEGRTPILHSYADNAAALSLYHKLGFVERAKVSLTIYAAGT</sequence>
<evidence type="ECO:0000256" key="1">
    <source>
        <dbReference type="ARBA" id="ARBA00022679"/>
    </source>
</evidence>
<evidence type="ECO:0000256" key="2">
    <source>
        <dbReference type="ARBA" id="ARBA00023315"/>
    </source>
</evidence>
<dbReference type="SUPFAM" id="SSF55729">
    <property type="entry name" value="Acyl-CoA N-acyltransferases (Nat)"/>
    <property type="match status" value="1"/>
</dbReference>
<evidence type="ECO:0000313" key="5">
    <source>
        <dbReference type="Proteomes" id="UP001589858"/>
    </source>
</evidence>
<dbReference type="PANTHER" id="PTHR43877">
    <property type="entry name" value="AMINOALKYLPHOSPHONATE N-ACETYLTRANSFERASE-RELATED-RELATED"/>
    <property type="match status" value="1"/>
</dbReference>
<dbReference type="Proteomes" id="UP001589858">
    <property type="component" value="Unassembled WGS sequence"/>
</dbReference>
<dbReference type="CDD" id="cd04301">
    <property type="entry name" value="NAT_SF"/>
    <property type="match status" value="1"/>
</dbReference>
<dbReference type="InterPro" id="IPR000182">
    <property type="entry name" value="GNAT_dom"/>
</dbReference>
<gene>
    <name evidence="4" type="ORF">ACFFF8_13490</name>
</gene>
<keyword evidence="2" id="KW-0012">Acyltransferase</keyword>
<dbReference type="InterPro" id="IPR016181">
    <property type="entry name" value="Acyl_CoA_acyltransferase"/>
</dbReference>
<keyword evidence="1" id="KW-0808">Transferase</keyword>
<proteinExistence type="predicted"/>
<dbReference type="Gene3D" id="3.40.630.30">
    <property type="match status" value="1"/>
</dbReference>
<dbReference type="InterPro" id="IPR050832">
    <property type="entry name" value="Bact_Acetyltransf"/>
</dbReference>
<accession>A0ABV6S8N7</accession>
<dbReference type="Pfam" id="PF08445">
    <property type="entry name" value="FR47"/>
    <property type="match status" value="1"/>
</dbReference>
<organism evidence="4 5">
    <name type="scientific">Novosphingobium clariflavum</name>
    <dbReference type="NCBI Taxonomy" id="2029884"/>
    <lineage>
        <taxon>Bacteria</taxon>
        <taxon>Pseudomonadati</taxon>
        <taxon>Pseudomonadota</taxon>
        <taxon>Alphaproteobacteria</taxon>
        <taxon>Sphingomonadales</taxon>
        <taxon>Sphingomonadaceae</taxon>
        <taxon>Novosphingobium</taxon>
    </lineage>
</organism>